<sequence>MIKGNTLILSGFLVVLLGISLIIIGTIIQSGSGNNSRENDSSAEIKTGGVILIGPIPIIFGSDKRMAITGVVMALILMVAYYYLFYRK</sequence>
<proteinExistence type="predicted"/>
<name>A0A8T8K7L9_9EURY</name>
<evidence type="ECO:0000256" key="1">
    <source>
        <dbReference type="SAM" id="Phobius"/>
    </source>
</evidence>
<accession>A0A8T8K7L9</accession>
<reference evidence="2" key="1">
    <citation type="submission" date="2020-07" db="EMBL/GenBank/DDBJ databases">
        <title>Methanobacterium. sp. MethCan genome.</title>
        <authorList>
            <person name="Postec A."/>
            <person name="Quemeneur M."/>
        </authorList>
    </citation>
    <scope>NUCLEOTIDE SEQUENCE</scope>
    <source>
        <strain evidence="2">MethCAN</strain>
    </source>
</reference>
<gene>
    <name evidence="2" type="ORF">HYG87_09735</name>
</gene>
<dbReference type="RefSeq" id="WP_211532974.1">
    <property type="nucleotide sequence ID" value="NZ_CP058560.1"/>
</dbReference>
<keyword evidence="3" id="KW-1185">Reference proteome</keyword>
<dbReference type="GeneID" id="64821046"/>
<keyword evidence="1" id="KW-1133">Transmembrane helix</keyword>
<evidence type="ECO:0000313" key="2">
    <source>
        <dbReference type="EMBL" id="QUH24017.1"/>
    </source>
</evidence>
<feature type="transmembrane region" description="Helical" evidence="1">
    <location>
        <begin position="7"/>
        <end position="28"/>
    </location>
</feature>
<dbReference type="InterPro" id="IPR002849">
    <property type="entry name" value="DUF131"/>
</dbReference>
<dbReference type="KEGG" id="meme:HYG87_09735"/>
<dbReference type="EMBL" id="CP058560">
    <property type="protein sequence ID" value="QUH24017.1"/>
    <property type="molecule type" value="Genomic_DNA"/>
</dbReference>
<keyword evidence="1" id="KW-0812">Transmembrane</keyword>
<dbReference type="Proteomes" id="UP000681041">
    <property type="component" value="Chromosome"/>
</dbReference>
<protein>
    <submittedName>
        <fullName evidence="2">TIGR00304 family protein</fullName>
    </submittedName>
</protein>
<feature type="transmembrane region" description="Helical" evidence="1">
    <location>
        <begin position="66"/>
        <end position="85"/>
    </location>
</feature>
<keyword evidence="1" id="KW-0472">Membrane</keyword>
<organism evidence="2 3">
    <name type="scientific">Methanobacterium alkalithermotolerans</name>
    <dbReference type="NCBI Taxonomy" id="2731220"/>
    <lineage>
        <taxon>Archaea</taxon>
        <taxon>Methanobacteriati</taxon>
        <taxon>Methanobacteriota</taxon>
        <taxon>Methanomada group</taxon>
        <taxon>Methanobacteria</taxon>
        <taxon>Methanobacteriales</taxon>
        <taxon>Methanobacteriaceae</taxon>
        <taxon>Methanobacterium</taxon>
    </lineage>
</organism>
<dbReference type="AlphaFoldDB" id="A0A8T8K7L9"/>
<evidence type="ECO:0000313" key="3">
    <source>
        <dbReference type="Proteomes" id="UP000681041"/>
    </source>
</evidence>
<dbReference type="NCBIfam" id="TIGR00304">
    <property type="entry name" value="TIGR00304 family membrane protein"/>
    <property type="match status" value="1"/>
</dbReference>
<dbReference type="Pfam" id="PF01998">
    <property type="entry name" value="DUF131"/>
    <property type="match status" value="1"/>
</dbReference>